<protein>
    <submittedName>
        <fullName evidence="1">Uncharacterized protein</fullName>
    </submittedName>
</protein>
<gene>
    <name evidence="1" type="ORF">PFLG_01650</name>
</gene>
<reference evidence="2" key="2">
    <citation type="submission" date="2015-07" db="EMBL/GenBank/DDBJ databases">
        <title>The genome sequence of Plasmodium falciparum RAJ116.</title>
        <authorList>
            <consortium name="The Broad Institute Genome Sequencing Platform"/>
            <person name="Volkman S.K."/>
            <person name="Neafsey D.E."/>
            <person name="Dash A.P."/>
            <person name="Chitnis C.E."/>
            <person name="Hartl D.L."/>
            <person name="Young S.K."/>
            <person name="Kodira C.D."/>
            <person name="Zeng Q."/>
            <person name="Koehrsen M."/>
            <person name="Godfrey P."/>
            <person name="Alvarado L."/>
            <person name="Berlin A."/>
            <person name="Borenstein D."/>
            <person name="Chen Z."/>
            <person name="Engels R."/>
            <person name="Freedman E."/>
            <person name="Gellesch M."/>
            <person name="Goldberg J."/>
            <person name="Griggs A."/>
            <person name="Gujja S."/>
            <person name="Heiman D."/>
            <person name="Hepburn T."/>
            <person name="Howarth C."/>
            <person name="Jen D."/>
            <person name="Larson L."/>
            <person name="Lewis B."/>
            <person name="Mehta T."/>
            <person name="Park D."/>
            <person name="Pearson M."/>
            <person name="Roberts A."/>
            <person name="Saif S."/>
            <person name="Shea T."/>
            <person name="Shenoy N."/>
            <person name="Sisk P."/>
            <person name="Stolte C."/>
            <person name="Sykes S."/>
            <person name="Walk T."/>
            <person name="White J."/>
            <person name="Yandava C."/>
            <person name="Wirth D.F."/>
            <person name="Nusbaum C."/>
            <person name="Birren B."/>
        </authorList>
    </citation>
    <scope>NUCLEOTIDE SEQUENCE [LARGE SCALE GENOMIC DNA]</scope>
    <source>
        <strain evidence="2">RAJ116</strain>
    </source>
</reference>
<organism evidence="1 2">
    <name type="scientific">Plasmodium falciparum RAJ116</name>
    <dbReference type="NCBI Taxonomy" id="580058"/>
    <lineage>
        <taxon>Eukaryota</taxon>
        <taxon>Sar</taxon>
        <taxon>Alveolata</taxon>
        <taxon>Apicomplexa</taxon>
        <taxon>Aconoidasida</taxon>
        <taxon>Haemosporida</taxon>
        <taxon>Plasmodiidae</taxon>
        <taxon>Plasmodium</taxon>
        <taxon>Plasmodium (Laverania)</taxon>
    </lineage>
</organism>
<sequence>MDQKFYEKSTKIDIPPPMKIVENGTPFFHIVLDDGLYDGTLEVDVPYFVHVVENGRLLVENQGQNLDDQKMYLWQLSEKMDQKFYEKLRKIDIPPPMKIVENGTFFIDHGLCDGVNRNYVPYFVDVVENGRLLVENEGQNLGDQKMKNGLFDHIVVNHGLYDGTLEIGVPNFYDIVENDRKSRICRQNMERKFCNDMSPLHLNAAVLAFE</sequence>
<evidence type="ECO:0000313" key="2">
    <source>
        <dbReference type="Proteomes" id="UP000054566"/>
    </source>
</evidence>
<dbReference type="EMBL" id="GG664098">
    <property type="protein sequence ID" value="KNC36350.1"/>
    <property type="molecule type" value="Genomic_DNA"/>
</dbReference>
<dbReference type="AlphaFoldDB" id="A0A0L0CV81"/>
<evidence type="ECO:0000313" key="1">
    <source>
        <dbReference type="EMBL" id="KNC36350.1"/>
    </source>
</evidence>
<dbReference type="Proteomes" id="UP000054566">
    <property type="component" value="Unassembled WGS sequence"/>
</dbReference>
<name>A0A0L0CV81_PLAFA</name>
<proteinExistence type="predicted"/>
<reference evidence="2" key="1">
    <citation type="submission" date="2015-07" db="EMBL/GenBank/DDBJ databases">
        <title>Annotation of Plasmodium falciparum RAJ116.</title>
        <authorList>
            <consortium name="The Broad Institute Genome Sequencing Platform"/>
            <person name="Volkman S.K."/>
            <person name="Neafsey D.E."/>
            <person name="Dash A.P."/>
            <person name="Chitnis C.E."/>
            <person name="Hartl D.L."/>
            <person name="Young S.K."/>
            <person name="Zeng Q."/>
            <person name="Koehrsen M."/>
            <person name="Alvarado L."/>
            <person name="Berlin A."/>
            <person name="Borenstein D."/>
            <person name="Chapman S.B."/>
            <person name="Chen Z."/>
            <person name="Engels R."/>
            <person name="Freedman E."/>
            <person name="Gellesch M."/>
            <person name="Goldberg J."/>
            <person name="Griggs A."/>
            <person name="Gujja S."/>
            <person name="Heilman E.R."/>
            <person name="Heiman D.I."/>
            <person name="Howarth C."/>
            <person name="Jen D."/>
            <person name="Larson L."/>
            <person name="Mehta T."/>
            <person name="Neiman D."/>
            <person name="Park D."/>
            <person name="Pearson M."/>
            <person name="Roberts A."/>
            <person name="Saif S."/>
            <person name="Shea T."/>
            <person name="Shenoy N."/>
            <person name="Sisk P."/>
            <person name="Stolte C."/>
            <person name="Sykes S."/>
            <person name="Walk T."/>
            <person name="White J."/>
            <person name="Yandava C."/>
            <person name="Haas B."/>
            <person name="Henn M.R."/>
            <person name="Nusbaum C."/>
            <person name="Birren B."/>
        </authorList>
    </citation>
    <scope>NUCLEOTIDE SEQUENCE [LARGE SCALE GENOMIC DNA]</scope>
    <source>
        <strain evidence="2">RAJ116</strain>
    </source>
</reference>
<accession>A0A0L0CV81</accession>